<reference evidence="1 2" key="1">
    <citation type="journal article" date="2020" name="Viruses">
        <title>Diversity and Host Interactions Among Virulent and Temperate Baltic Sea Flavobacterium Phages.</title>
        <authorList>
            <person name="Nilsson E."/>
            <person name="Bayfield O.W."/>
            <person name="Lundin D."/>
            <person name="Antson A.A."/>
            <person name="Holmfeldt K."/>
        </authorList>
    </citation>
    <scope>NUCLEOTIDE SEQUENCE [LARGE SCALE GENOMIC DNA]</scope>
</reference>
<protein>
    <recommendedName>
        <fullName evidence="3">DUF1353 domain-containing protein</fullName>
    </recommendedName>
</protein>
<dbReference type="InterPro" id="IPR010767">
    <property type="entry name" value="Phage_CGC-2007_Cje0229"/>
</dbReference>
<evidence type="ECO:0008006" key="3">
    <source>
        <dbReference type="Google" id="ProtNLM"/>
    </source>
</evidence>
<proteinExistence type="predicted"/>
<name>A0A6B9LVF8_9CAUD</name>
<dbReference type="Proteomes" id="UP000464671">
    <property type="component" value="Segment"/>
</dbReference>
<accession>A0A6B9LVF8</accession>
<evidence type="ECO:0000313" key="1">
    <source>
        <dbReference type="EMBL" id="QHB40989.1"/>
    </source>
</evidence>
<keyword evidence="2" id="KW-1185">Reference proteome</keyword>
<evidence type="ECO:0000313" key="2">
    <source>
        <dbReference type="Proteomes" id="UP000464671"/>
    </source>
</evidence>
<dbReference type="EMBL" id="MN812239">
    <property type="protein sequence ID" value="QHB40989.1"/>
    <property type="molecule type" value="Genomic_DNA"/>
</dbReference>
<dbReference type="Pfam" id="PF07087">
    <property type="entry name" value="DUF1353"/>
    <property type="match status" value="1"/>
</dbReference>
<organism evidence="1 2">
    <name type="scientific">Flavobacterium phage vB_FspS_tant8-1</name>
    <dbReference type="NCBI Taxonomy" id="2686278"/>
    <lineage>
        <taxon>Viruses</taxon>
        <taxon>Duplodnaviria</taxon>
        <taxon>Heunggongvirae</taxon>
        <taxon>Uroviricota</taxon>
        <taxon>Caudoviricetes</taxon>
        <taxon>Tantvirus</taxon>
        <taxon>Tantvirus tant</taxon>
    </lineage>
</organism>
<sequence>MILEYLEQPTEIPLVFLCKHKSERRFAVNQDIFVTLSDGYVLKIEKGFETDLSSIPGWLWSIAKPIDSAFIGDLIHDKLWVDKKNQLERHNFSIFEARKFADDERMKWRKGIAPKKKLKNWITHRVIRWIGGFFYSRQLTIPE</sequence>
<gene>
    <name evidence="1" type="ORF">tant81_gp058</name>
</gene>